<evidence type="ECO:0000313" key="1">
    <source>
        <dbReference type="EMBL" id="PIA98174.1"/>
    </source>
</evidence>
<reference evidence="1 2" key="1">
    <citation type="submission" date="2015-10" db="EMBL/GenBank/DDBJ databases">
        <title>The cercosporin biosynthetic gene cluster was horizontally transferred to several fungal lineages and shown to be expanded in Cercospora beticola based on microsynteny with recipient genomes.</title>
        <authorList>
            <person name="De Jonge R."/>
            <person name="Ebert M.K."/>
            <person name="Suttle J.C."/>
            <person name="Jurick Ii W.M."/>
            <person name="Secor G.A."/>
            <person name="Thomma B.P."/>
            <person name="Van De Peer Y."/>
            <person name="Bolton M.D."/>
        </authorList>
    </citation>
    <scope>NUCLEOTIDE SEQUENCE [LARGE SCALE GENOMIC DNA]</scope>
    <source>
        <strain evidence="1 2">09-40</strain>
    </source>
</reference>
<gene>
    <name evidence="1" type="ORF">CB0940_05660</name>
</gene>
<comment type="caution">
    <text evidence="1">The sequence shown here is derived from an EMBL/GenBank/DDBJ whole genome shotgun (WGS) entry which is preliminary data.</text>
</comment>
<feature type="non-terminal residue" evidence="1">
    <location>
        <position position="114"/>
    </location>
</feature>
<dbReference type="Proteomes" id="UP000230605">
    <property type="component" value="Chromosome 2"/>
</dbReference>
<dbReference type="AlphaFoldDB" id="A0A2G5I048"/>
<sequence>MGSQRCTYGGRMNGMRLARATHFHISITNERLTVRTGNARLDACTRQHSTRQVVLSISDQLSALTRLQRLRGNLILLKFLGDTSSKSILQEFCNLLSIHPLEIEFLSLIGDERV</sequence>
<evidence type="ECO:0000313" key="2">
    <source>
        <dbReference type="Proteomes" id="UP000230605"/>
    </source>
</evidence>
<organism evidence="1 2">
    <name type="scientific">Cercospora beticola</name>
    <name type="common">Sugarbeet leaf spot fungus</name>
    <dbReference type="NCBI Taxonomy" id="122368"/>
    <lineage>
        <taxon>Eukaryota</taxon>
        <taxon>Fungi</taxon>
        <taxon>Dikarya</taxon>
        <taxon>Ascomycota</taxon>
        <taxon>Pezizomycotina</taxon>
        <taxon>Dothideomycetes</taxon>
        <taxon>Dothideomycetidae</taxon>
        <taxon>Mycosphaerellales</taxon>
        <taxon>Mycosphaerellaceae</taxon>
        <taxon>Cercospora</taxon>
    </lineage>
</organism>
<name>A0A2G5I048_CERBT</name>
<accession>A0A2G5I048</accession>
<dbReference type="EMBL" id="LKMD01000102">
    <property type="protein sequence ID" value="PIA98174.1"/>
    <property type="molecule type" value="Genomic_DNA"/>
</dbReference>
<protein>
    <submittedName>
        <fullName evidence="1">Uncharacterized protein</fullName>
    </submittedName>
</protein>
<proteinExistence type="predicted"/>